<dbReference type="EMBL" id="POQS01000004">
    <property type="protein sequence ID" value="PND32738.1"/>
    <property type="molecule type" value="Genomic_DNA"/>
</dbReference>
<dbReference type="RefSeq" id="WP_102773855.1">
    <property type="nucleotide sequence ID" value="NZ_POQS01000004.1"/>
</dbReference>
<evidence type="ECO:0000256" key="2">
    <source>
        <dbReference type="ARBA" id="ARBA00022827"/>
    </source>
</evidence>
<comment type="caution">
    <text evidence="4">The sequence shown here is derived from an EMBL/GenBank/DDBJ whole genome shotgun (WGS) entry which is preliminary data.</text>
</comment>
<keyword evidence="5" id="KW-1185">Reference proteome</keyword>
<organism evidence="4 5">
    <name type="scientific">Achromobacter pulmonis</name>
    <dbReference type="NCBI Taxonomy" id="1389932"/>
    <lineage>
        <taxon>Bacteria</taxon>
        <taxon>Pseudomonadati</taxon>
        <taxon>Pseudomonadota</taxon>
        <taxon>Betaproteobacteria</taxon>
        <taxon>Burkholderiales</taxon>
        <taxon>Alcaligenaceae</taxon>
        <taxon>Achromobacter</taxon>
    </lineage>
</organism>
<dbReference type="SUPFAM" id="SSF51905">
    <property type="entry name" value="FAD/NAD(P)-binding domain"/>
    <property type="match status" value="1"/>
</dbReference>
<sequence length="591" mass="64656">MKELRTPVLVVGAGPAGLSVTALLAKYGIETLTVTRYPGTANSPRAHITNQRTIEVMRDLGIEDRVRAQATPNFQMSNNVWATSFAGKELARLQTWGTGGERKADYEKASPCEMCNIPQHILEPIILGAAREHGAHFLFNTELTSIAQQGDEVVAHLVDKLSGEEIRVIAQYAVGADGGNSIVARQLGFEFDGQMGLGAAVSCWLEVDLTPYVQHRPGVLYWMTEPGNTYWFGSGTFVCVKPWNEWIMLYMYDKEKGEPDLSEAAIIAHARSVIGVPDIQVRVKSANKWQINHIAARQMSKGRVFLAGDAAHRHPPANGLGTNTSIQDGFNLAWKLAMVLKGQAGPQLLETYSQERQPVARGVVDRAMKSVQDMKAIADALGFIPGQSAQEGWANIDELFGDTPRGRERRAQLDAAVELQNYQFNCHGVELGQVYASSAVVADGSKRKPFERDAELYHQPTTFPGASLPHAWVELDRRRVSTLDLVGHGRFTLLLGRSDAVWREAAEAVRQTLGLDLAVHTIGAGCEVADVYGAWARLREVSESGCVLVRPDRHVAWRADSAPTAEAARAQLLEVFARVVDRASVPQPALA</sequence>
<evidence type="ECO:0000256" key="1">
    <source>
        <dbReference type="ARBA" id="ARBA00022630"/>
    </source>
</evidence>
<proteinExistence type="predicted"/>
<dbReference type="GO" id="GO:0016709">
    <property type="term" value="F:oxidoreductase activity, acting on paired donors, with incorporation or reduction of molecular oxygen, NAD(P)H as one donor, and incorporation of one atom of oxygen"/>
    <property type="evidence" value="ECO:0007669"/>
    <property type="project" value="UniProtKB-ARBA"/>
</dbReference>
<dbReference type="PANTHER" id="PTHR43004:SF8">
    <property type="entry name" value="FAD-BINDING DOMAIN-CONTAINING PROTEIN-RELATED"/>
    <property type="match status" value="1"/>
</dbReference>
<protein>
    <submittedName>
        <fullName evidence="4">2,4-dichlorophenol 6-monooxygenase</fullName>
    </submittedName>
</protein>
<dbReference type="Pfam" id="PF21274">
    <property type="entry name" value="Rng_hyd_C"/>
    <property type="match status" value="1"/>
</dbReference>
<dbReference type="Proteomes" id="UP000235994">
    <property type="component" value="Unassembled WGS sequence"/>
</dbReference>
<dbReference type="Gene3D" id="3.30.9.10">
    <property type="entry name" value="D-Amino Acid Oxidase, subunit A, domain 2"/>
    <property type="match status" value="1"/>
</dbReference>
<dbReference type="InterPro" id="IPR002938">
    <property type="entry name" value="FAD-bd"/>
</dbReference>
<dbReference type="GO" id="GO:0071949">
    <property type="term" value="F:FAD binding"/>
    <property type="evidence" value="ECO:0007669"/>
    <property type="project" value="InterPro"/>
</dbReference>
<evidence type="ECO:0000313" key="5">
    <source>
        <dbReference type="Proteomes" id="UP000235994"/>
    </source>
</evidence>
<dbReference type="InterPro" id="IPR036188">
    <property type="entry name" value="FAD/NAD-bd_sf"/>
</dbReference>
<name>A0A2N8KH08_9BURK</name>
<dbReference type="Gene3D" id="3.50.50.60">
    <property type="entry name" value="FAD/NAD(P)-binding domain"/>
    <property type="match status" value="1"/>
</dbReference>
<feature type="domain" description="FAD-binding" evidence="3">
    <location>
        <begin position="5"/>
        <end position="367"/>
    </location>
</feature>
<keyword evidence="4" id="KW-0503">Monooxygenase</keyword>
<reference evidence="4 5" key="1">
    <citation type="submission" date="2018-01" db="EMBL/GenBank/DDBJ databases">
        <title>The draft genome of an aniline degradation strain ANB-1.</title>
        <authorList>
            <person name="Zhang L."/>
            <person name="Jiang J."/>
        </authorList>
    </citation>
    <scope>NUCLEOTIDE SEQUENCE [LARGE SCALE GENOMIC DNA]</scope>
    <source>
        <strain evidence="4 5">ANB-1</strain>
    </source>
</reference>
<dbReference type="AlphaFoldDB" id="A0A2N8KH08"/>
<keyword evidence="2" id="KW-0274">FAD</keyword>
<keyword evidence="1" id="KW-0285">Flavoprotein</keyword>
<keyword evidence="4" id="KW-0560">Oxidoreductase</keyword>
<dbReference type="InterPro" id="IPR050641">
    <property type="entry name" value="RIFMO-like"/>
</dbReference>
<dbReference type="Pfam" id="PF01494">
    <property type="entry name" value="FAD_binding_3"/>
    <property type="match status" value="1"/>
</dbReference>
<dbReference type="Gene3D" id="3.40.30.120">
    <property type="match status" value="1"/>
</dbReference>
<evidence type="ECO:0000313" key="4">
    <source>
        <dbReference type="EMBL" id="PND32738.1"/>
    </source>
</evidence>
<dbReference type="PANTHER" id="PTHR43004">
    <property type="entry name" value="TRK SYSTEM POTASSIUM UPTAKE PROTEIN"/>
    <property type="match status" value="1"/>
</dbReference>
<accession>A0A2N8KH08</accession>
<gene>
    <name evidence="4" type="ORF">C1I89_17045</name>
</gene>
<evidence type="ECO:0000259" key="3">
    <source>
        <dbReference type="Pfam" id="PF01494"/>
    </source>
</evidence>
<dbReference type="PRINTS" id="PR00420">
    <property type="entry name" value="RNGMNOXGNASE"/>
</dbReference>